<dbReference type="OrthoDB" id="605328at2759"/>
<evidence type="ECO:0000313" key="2">
    <source>
        <dbReference type="Proteomes" id="UP000230069"/>
    </source>
</evidence>
<dbReference type="InParanoid" id="A0A2G5CPI1"/>
<dbReference type="AlphaFoldDB" id="A0A2G5CPI1"/>
<sequence>MMVWVFNENGHSDEWLLKHNICLQSFEKHPLPINLHDHLNFAVLAFHPTSDILFVGNTAGIFYYDRHTRRLETVCTVGRDAMIYFPEYAVYLFSLNLTPLDAMVTSSEEMAD</sequence>
<organism evidence="1 2">
    <name type="scientific">Aquilegia coerulea</name>
    <name type="common">Rocky mountain columbine</name>
    <dbReference type="NCBI Taxonomy" id="218851"/>
    <lineage>
        <taxon>Eukaryota</taxon>
        <taxon>Viridiplantae</taxon>
        <taxon>Streptophyta</taxon>
        <taxon>Embryophyta</taxon>
        <taxon>Tracheophyta</taxon>
        <taxon>Spermatophyta</taxon>
        <taxon>Magnoliopsida</taxon>
        <taxon>Ranunculales</taxon>
        <taxon>Ranunculaceae</taxon>
        <taxon>Thalictroideae</taxon>
        <taxon>Aquilegia</taxon>
    </lineage>
</organism>
<accession>A0A2G5CPI1</accession>
<dbReference type="EMBL" id="KZ305061">
    <property type="protein sequence ID" value="PIA32737.1"/>
    <property type="molecule type" value="Genomic_DNA"/>
</dbReference>
<keyword evidence="2" id="KW-1185">Reference proteome</keyword>
<evidence type="ECO:0000313" key="1">
    <source>
        <dbReference type="EMBL" id="PIA32737.1"/>
    </source>
</evidence>
<name>A0A2G5CPI1_AQUCA</name>
<gene>
    <name evidence="1" type="ORF">AQUCO_04400143v1</name>
</gene>
<reference evidence="1 2" key="1">
    <citation type="submission" date="2017-09" db="EMBL/GenBank/DDBJ databases">
        <title>WGS assembly of Aquilegia coerulea Goldsmith.</title>
        <authorList>
            <person name="Hodges S."/>
            <person name="Kramer E."/>
            <person name="Nordborg M."/>
            <person name="Tomkins J."/>
            <person name="Borevitz J."/>
            <person name="Derieg N."/>
            <person name="Yan J."/>
            <person name="Mihaltcheva S."/>
            <person name="Hayes R.D."/>
            <person name="Rokhsar D."/>
        </authorList>
    </citation>
    <scope>NUCLEOTIDE SEQUENCE [LARGE SCALE GENOMIC DNA]</scope>
    <source>
        <strain evidence="2">cv. Goldsmith</strain>
    </source>
</reference>
<proteinExistence type="predicted"/>
<protein>
    <submittedName>
        <fullName evidence="1">Uncharacterized protein</fullName>
    </submittedName>
</protein>
<dbReference type="Proteomes" id="UP000230069">
    <property type="component" value="Unassembled WGS sequence"/>
</dbReference>